<keyword evidence="3 4" id="KW-0663">Pyridoxal phosphate</keyword>
<comment type="similarity">
    <text evidence="2 4">Belongs to the class-III pyridoxal-phosphate-dependent aminotransferase family.</text>
</comment>
<evidence type="ECO:0000256" key="3">
    <source>
        <dbReference type="ARBA" id="ARBA00022898"/>
    </source>
</evidence>
<keyword evidence="5" id="KW-0808">Transferase</keyword>
<dbReference type="Pfam" id="PF00202">
    <property type="entry name" value="Aminotran_3"/>
    <property type="match status" value="1"/>
</dbReference>
<evidence type="ECO:0000313" key="6">
    <source>
        <dbReference type="Proteomes" id="UP001302349"/>
    </source>
</evidence>
<accession>A0ABZ0IQU1</accession>
<dbReference type="InterPro" id="IPR015421">
    <property type="entry name" value="PyrdxlP-dep_Trfase_major"/>
</dbReference>
<dbReference type="InterPro" id="IPR049704">
    <property type="entry name" value="Aminotrans_3_PPA_site"/>
</dbReference>
<comment type="cofactor">
    <cofactor evidence="1">
        <name>pyridoxal 5'-phosphate</name>
        <dbReference type="ChEBI" id="CHEBI:597326"/>
    </cofactor>
</comment>
<dbReference type="InterPro" id="IPR015424">
    <property type="entry name" value="PyrdxlP-dep_Trfase"/>
</dbReference>
<dbReference type="Gene3D" id="3.90.1150.10">
    <property type="entry name" value="Aspartate Aminotransferase, domain 1"/>
    <property type="match status" value="1"/>
</dbReference>
<dbReference type="RefSeq" id="WP_317490101.1">
    <property type="nucleotide sequence ID" value="NZ_CP136051.1"/>
</dbReference>
<dbReference type="PANTHER" id="PTHR43094">
    <property type="entry name" value="AMINOTRANSFERASE"/>
    <property type="match status" value="1"/>
</dbReference>
<evidence type="ECO:0000256" key="4">
    <source>
        <dbReference type="RuleBase" id="RU003560"/>
    </source>
</evidence>
<evidence type="ECO:0000256" key="2">
    <source>
        <dbReference type="ARBA" id="ARBA00008954"/>
    </source>
</evidence>
<dbReference type="SUPFAM" id="SSF53383">
    <property type="entry name" value="PLP-dependent transferases"/>
    <property type="match status" value="1"/>
</dbReference>
<dbReference type="NCBIfam" id="NF005375">
    <property type="entry name" value="PRK06917.1"/>
    <property type="match status" value="1"/>
</dbReference>
<organism evidence="5 6">
    <name type="scientific">Imperialibacter roseus</name>
    <dbReference type="NCBI Taxonomy" id="1324217"/>
    <lineage>
        <taxon>Bacteria</taxon>
        <taxon>Pseudomonadati</taxon>
        <taxon>Bacteroidota</taxon>
        <taxon>Cytophagia</taxon>
        <taxon>Cytophagales</taxon>
        <taxon>Flammeovirgaceae</taxon>
        <taxon>Imperialibacter</taxon>
    </lineage>
</organism>
<reference evidence="5 6" key="1">
    <citation type="journal article" date="2023" name="Microbiol. Resour. Announc.">
        <title>Complete Genome Sequence of Imperialibacter roseus strain P4T.</title>
        <authorList>
            <person name="Tizabi D.R."/>
            <person name="Bachvaroff T."/>
            <person name="Hill R.T."/>
        </authorList>
    </citation>
    <scope>NUCLEOTIDE SEQUENCE [LARGE SCALE GENOMIC DNA]</scope>
    <source>
        <strain evidence="5 6">P4T</strain>
    </source>
</reference>
<gene>
    <name evidence="5" type="ORF">RT717_02150</name>
</gene>
<dbReference type="CDD" id="cd00610">
    <property type="entry name" value="OAT_like"/>
    <property type="match status" value="1"/>
</dbReference>
<evidence type="ECO:0000313" key="5">
    <source>
        <dbReference type="EMBL" id="WOK07423.1"/>
    </source>
</evidence>
<protein>
    <submittedName>
        <fullName evidence="5">Aspartate aminotransferase family protein</fullName>
    </submittedName>
</protein>
<dbReference type="PROSITE" id="PS00600">
    <property type="entry name" value="AA_TRANSFER_CLASS_3"/>
    <property type="match status" value="1"/>
</dbReference>
<proteinExistence type="inferred from homology"/>
<sequence length="420" mass="45951">MHNIQPNLNKTYLKAASAKGVYIYDENGKAYLDGSSGAVTCSLGHSHEKLLPFIKKQLDKLQFVYRSQFASEEAEQLATRLYELSPDKSLTHSFFVNSGTEAIETAMKIAIQYWQENGKPEKTHFTTRKKSYHGITMGALSLSGHALRRQRFEAMLEKYPALSADLENDSLEDQVAEFEKAIDTIGPSKIAAFVAEPMVGAAGTALAPVNEYYACFKAVCDKHEILFIADEVMTGLGRTGTWFGMEHWGTQADIVAVGKSLGAGYAPIAATLMTDKVLAPIKKGSGLIMSGHTYSGHPLSCATALKVLDIVEEDDLLDNVIKKGAYIKSALYDLQKKYPVMQIVRGKGLMMGFELDPAIKGMQAKLIEHCYQNGLLIYPAVGGKEGTDENGVLISPPFTINKSETDELLGKLEQSLKECS</sequence>
<dbReference type="Proteomes" id="UP001302349">
    <property type="component" value="Chromosome"/>
</dbReference>
<dbReference type="InterPro" id="IPR015422">
    <property type="entry name" value="PyrdxlP-dep_Trfase_small"/>
</dbReference>
<keyword evidence="5" id="KW-0032">Aminotransferase</keyword>
<name>A0ABZ0IQU1_9BACT</name>
<dbReference type="InterPro" id="IPR005814">
    <property type="entry name" value="Aminotrans_3"/>
</dbReference>
<dbReference type="Gene3D" id="3.40.640.10">
    <property type="entry name" value="Type I PLP-dependent aspartate aminotransferase-like (Major domain)"/>
    <property type="match status" value="1"/>
</dbReference>
<dbReference type="PANTHER" id="PTHR43094:SF1">
    <property type="entry name" value="AMINOTRANSFERASE CLASS-III"/>
    <property type="match status" value="1"/>
</dbReference>
<dbReference type="EMBL" id="CP136051">
    <property type="protein sequence ID" value="WOK07423.1"/>
    <property type="molecule type" value="Genomic_DNA"/>
</dbReference>
<dbReference type="PIRSF" id="PIRSF000521">
    <property type="entry name" value="Transaminase_4ab_Lys_Orn"/>
    <property type="match status" value="1"/>
</dbReference>
<evidence type="ECO:0000256" key="1">
    <source>
        <dbReference type="ARBA" id="ARBA00001933"/>
    </source>
</evidence>
<dbReference type="GO" id="GO:0008483">
    <property type="term" value="F:transaminase activity"/>
    <property type="evidence" value="ECO:0007669"/>
    <property type="project" value="UniProtKB-KW"/>
</dbReference>
<keyword evidence="6" id="KW-1185">Reference proteome</keyword>